<keyword evidence="2 3" id="KW-0143">Chaperone</keyword>
<dbReference type="NCBIfam" id="NF010738">
    <property type="entry name" value="PRK14140.1"/>
    <property type="match status" value="1"/>
</dbReference>
<comment type="similarity">
    <text evidence="1 3 5">Belongs to the GrpE family.</text>
</comment>
<name>A0ABN8HGL2_9BACT</name>
<dbReference type="PANTHER" id="PTHR21237">
    <property type="entry name" value="GRPE PROTEIN"/>
    <property type="match status" value="1"/>
</dbReference>
<dbReference type="CDD" id="cd00446">
    <property type="entry name" value="GrpE"/>
    <property type="match status" value="1"/>
</dbReference>
<evidence type="ECO:0000313" key="7">
    <source>
        <dbReference type="EMBL" id="CAH2031911.1"/>
    </source>
</evidence>
<comment type="subcellular location">
    <subcellularLocation>
        <location evidence="3">Cytoplasm</location>
    </subcellularLocation>
</comment>
<dbReference type="Gene3D" id="2.30.22.10">
    <property type="entry name" value="Head domain of nucleotide exchange factor GrpE"/>
    <property type="match status" value="1"/>
</dbReference>
<evidence type="ECO:0000256" key="5">
    <source>
        <dbReference type="RuleBase" id="RU004478"/>
    </source>
</evidence>
<accession>A0ABN8HGL2</accession>
<evidence type="ECO:0000256" key="2">
    <source>
        <dbReference type="ARBA" id="ARBA00023186"/>
    </source>
</evidence>
<dbReference type="Gene3D" id="3.90.20.20">
    <property type="match status" value="1"/>
</dbReference>
<dbReference type="EMBL" id="OW150024">
    <property type="protein sequence ID" value="CAH2031911.1"/>
    <property type="molecule type" value="Genomic_DNA"/>
</dbReference>
<proteinExistence type="inferred from homology"/>
<evidence type="ECO:0000256" key="6">
    <source>
        <dbReference type="SAM" id="MobiDB-lite"/>
    </source>
</evidence>
<dbReference type="SUPFAM" id="SSF58014">
    <property type="entry name" value="Coiled-coil domain of nucleotide exchange factor GrpE"/>
    <property type="match status" value="1"/>
</dbReference>
<dbReference type="Pfam" id="PF01025">
    <property type="entry name" value="GrpE"/>
    <property type="match status" value="1"/>
</dbReference>
<dbReference type="NCBIfam" id="NF010755">
    <property type="entry name" value="PRK14158.1"/>
    <property type="match status" value="1"/>
</dbReference>
<organism evidence="7 8">
    <name type="scientific">Trichlorobacter ammonificans</name>
    <dbReference type="NCBI Taxonomy" id="2916410"/>
    <lineage>
        <taxon>Bacteria</taxon>
        <taxon>Pseudomonadati</taxon>
        <taxon>Thermodesulfobacteriota</taxon>
        <taxon>Desulfuromonadia</taxon>
        <taxon>Geobacterales</taxon>
        <taxon>Geobacteraceae</taxon>
        <taxon>Trichlorobacter</taxon>
    </lineage>
</organism>
<dbReference type="NCBIfam" id="NF010748">
    <property type="entry name" value="PRK14150.1"/>
    <property type="match status" value="1"/>
</dbReference>
<dbReference type="Proteomes" id="UP001295463">
    <property type="component" value="Chromosome"/>
</dbReference>
<protein>
    <recommendedName>
        <fullName evidence="3 4">Protein GrpE</fullName>
    </recommendedName>
    <alternativeName>
        <fullName evidence="3">HSP-70 cofactor</fullName>
    </alternativeName>
</protein>
<comment type="function">
    <text evidence="3 4">Participates actively in the response to hyperosmotic and heat shock by preventing the aggregation of stress-denatured proteins, in association with DnaK and GrpE. It is the nucleotide exchange factor for DnaK and may function as a thermosensor. Unfolded proteins bind initially to DnaJ; upon interaction with the DnaJ-bound protein, DnaK hydrolyzes its bound ATP, resulting in the formation of a stable complex. GrpE releases ADP from DnaK; ATP binding to DnaK triggers the release of the substrate protein, thus completing the reaction cycle. Several rounds of ATP-dependent interactions between DnaJ, DnaK and GrpE are required for fully efficient folding.</text>
</comment>
<dbReference type="HAMAP" id="MF_01151">
    <property type="entry name" value="GrpE"/>
    <property type="match status" value="1"/>
</dbReference>
<sequence>MSDVNGTEERLAEAAVEQAEATPDERIGMLEEALAAKEQEARENWDRFLRERADLENFRKRASREKEELLNYGVKSLVEEVLPVVDNLERALDHANEDGLPALVEGVRMTHTLLMSALKKFGVSVVEGGSGTPFDPAFHQAMSQVPTGDYPANAIVQEFQKGYLLKDRLVRPAMVSVACAPK</sequence>
<dbReference type="RefSeq" id="WP_305732699.1">
    <property type="nucleotide sequence ID" value="NZ_OW150024.1"/>
</dbReference>
<comment type="subunit">
    <text evidence="3">Homodimer.</text>
</comment>
<keyword evidence="3 4" id="KW-0346">Stress response</keyword>
<dbReference type="InterPro" id="IPR009012">
    <property type="entry name" value="GrpE_head"/>
</dbReference>
<feature type="region of interest" description="Disordered" evidence="6">
    <location>
        <begin position="1"/>
        <end position="23"/>
    </location>
</feature>
<reference evidence="7 8" key="1">
    <citation type="submission" date="2022-03" db="EMBL/GenBank/DDBJ databases">
        <authorList>
            <person name="Koch H."/>
        </authorList>
    </citation>
    <scope>NUCLEOTIDE SEQUENCE [LARGE SCALE GENOMIC DNA]</scope>
    <source>
        <strain evidence="7 8">G1</strain>
    </source>
</reference>
<keyword evidence="8" id="KW-1185">Reference proteome</keyword>
<evidence type="ECO:0000256" key="4">
    <source>
        <dbReference type="RuleBase" id="RU000639"/>
    </source>
</evidence>
<dbReference type="SUPFAM" id="SSF51064">
    <property type="entry name" value="Head domain of nucleotide exchange factor GrpE"/>
    <property type="match status" value="1"/>
</dbReference>
<gene>
    <name evidence="3 7" type="primary">grpE</name>
    <name evidence="7" type="ORF">GEAMG1_2076</name>
</gene>
<evidence type="ECO:0000313" key="8">
    <source>
        <dbReference type="Proteomes" id="UP001295463"/>
    </source>
</evidence>
<dbReference type="InterPro" id="IPR000740">
    <property type="entry name" value="GrpE"/>
</dbReference>
<evidence type="ECO:0000256" key="1">
    <source>
        <dbReference type="ARBA" id="ARBA00009054"/>
    </source>
</evidence>
<dbReference type="PROSITE" id="PS01071">
    <property type="entry name" value="GRPE"/>
    <property type="match status" value="1"/>
</dbReference>
<dbReference type="PRINTS" id="PR00773">
    <property type="entry name" value="GRPEPROTEIN"/>
</dbReference>
<evidence type="ECO:0000256" key="3">
    <source>
        <dbReference type="HAMAP-Rule" id="MF_01151"/>
    </source>
</evidence>
<keyword evidence="3" id="KW-0963">Cytoplasm</keyword>
<dbReference type="InterPro" id="IPR013805">
    <property type="entry name" value="GrpE_CC"/>
</dbReference>
<dbReference type="PANTHER" id="PTHR21237:SF23">
    <property type="entry name" value="GRPE PROTEIN HOMOLOG, MITOCHONDRIAL"/>
    <property type="match status" value="1"/>
</dbReference>